<keyword evidence="3" id="KW-1185">Reference proteome</keyword>
<feature type="transmembrane region" description="Helical" evidence="1">
    <location>
        <begin position="6"/>
        <end position="25"/>
    </location>
</feature>
<sequence length="95" mass="10943">MLRKLLTVVLPLIAPFLIWWLYMVLARYRARKANEPDPPGWTRAPWLAMFLSAVVLLAASLFWFHAHRGGEAWSDYQAPRLEDGEIVPSRIEPQG</sequence>
<dbReference type="RefSeq" id="WP_275819413.1">
    <property type="nucleotide sequence ID" value="NZ_JARHUD010000001.1"/>
</dbReference>
<proteinExistence type="predicted"/>
<keyword evidence="1" id="KW-0812">Transmembrane</keyword>
<reference evidence="2 3" key="1">
    <citation type="submission" date="2023-03" db="EMBL/GenBank/DDBJ databases">
        <title>Fodinicurvata sp. CAU 1616 isolated from sea sendiment.</title>
        <authorList>
            <person name="Kim W."/>
        </authorList>
    </citation>
    <scope>NUCLEOTIDE SEQUENCE [LARGE SCALE GENOMIC DNA]</scope>
    <source>
        <strain evidence="2 3">CAU 1616</strain>
    </source>
</reference>
<dbReference type="EMBL" id="JARHUD010000001">
    <property type="protein sequence ID" value="MDF2094700.1"/>
    <property type="molecule type" value="Genomic_DNA"/>
</dbReference>
<comment type="caution">
    <text evidence="2">The sequence shown here is derived from an EMBL/GenBank/DDBJ whole genome shotgun (WGS) entry which is preliminary data.</text>
</comment>
<gene>
    <name evidence="2" type="ORF">P2G67_01770</name>
</gene>
<protein>
    <submittedName>
        <fullName evidence="2">Uncharacterized protein</fullName>
    </submittedName>
</protein>
<feature type="transmembrane region" description="Helical" evidence="1">
    <location>
        <begin position="46"/>
        <end position="66"/>
    </location>
</feature>
<evidence type="ECO:0000313" key="2">
    <source>
        <dbReference type="EMBL" id="MDF2094700.1"/>
    </source>
</evidence>
<organism evidence="2 3">
    <name type="scientific">Aquibaculum arenosum</name>
    <dbReference type="NCBI Taxonomy" id="3032591"/>
    <lineage>
        <taxon>Bacteria</taxon>
        <taxon>Pseudomonadati</taxon>
        <taxon>Pseudomonadota</taxon>
        <taxon>Alphaproteobacteria</taxon>
        <taxon>Rhodospirillales</taxon>
        <taxon>Rhodovibrionaceae</taxon>
        <taxon>Aquibaculum</taxon>
    </lineage>
</organism>
<evidence type="ECO:0000313" key="3">
    <source>
        <dbReference type="Proteomes" id="UP001215503"/>
    </source>
</evidence>
<keyword evidence="1" id="KW-1133">Transmembrane helix</keyword>
<name>A0ABT5YID2_9PROT</name>
<keyword evidence="1" id="KW-0472">Membrane</keyword>
<evidence type="ECO:0000256" key="1">
    <source>
        <dbReference type="SAM" id="Phobius"/>
    </source>
</evidence>
<dbReference type="Proteomes" id="UP001215503">
    <property type="component" value="Unassembled WGS sequence"/>
</dbReference>
<accession>A0ABT5YID2</accession>